<sequence length="75" mass="8024">ALSTNPVVGQTRIMCRSPPFTKQLISLVVLPIPVPIAKCPALPLSPPMTSISSSTHLSLLIRPPLINLLTTFLPI</sequence>
<keyword evidence="2" id="KW-1185">Reference proteome</keyword>
<gene>
    <name evidence="1" type="ORF">RPERSI_LOCUS19273</name>
</gene>
<name>A0ACA9RFC0_9GLOM</name>
<organism evidence="1 2">
    <name type="scientific">Racocetra persica</name>
    <dbReference type="NCBI Taxonomy" id="160502"/>
    <lineage>
        <taxon>Eukaryota</taxon>
        <taxon>Fungi</taxon>
        <taxon>Fungi incertae sedis</taxon>
        <taxon>Mucoromycota</taxon>
        <taxon>Glomeromycotina</taxon>
        <taxon>Glomeromycetes</taxon>
        <taxon>Diversisporales</taxon>
        <taxon>Gigasporaceae</taxon>
        <taxon>Racocetra</taxon>
    </lineage>
</organism>
<evidence type="ECO:0000313" key="1">
    <source>
        <dbReference type="EMBL" id="CAG8791695.1"/>
    </source>
</evidence>
<accession>A0ACA9RFC0</accession>
<reference evidence="1" key="1">
    <citation type="submission" date="2021-06" db="EMBL/GenBank/DDBJ databases">
        <authorList>
            <person name="Kallberg Y."/>
            <person name="Tangrot J."/>
            <person name="Rosling A."/>
        </authorList>
    </citation>
    <scope>NUCLEOTIDE SEQUENCE</scope>
    <source>
        <strain evidence="1">MA461A</strain>
    </source>
</reference>
<evidence type="ECO:0000313" key="2">
    <source>
        <dbReference type="Proteomes" id="UP000789920"/>
    </source>
</evidence>
<protein>
    <submittedName>
        <fullName evidence="1">17844_t:CDS:1</fullName>
    </submittedName>
</protein>
<dbReference type="Proteomes" id="UP000789920">
    <property type="component" value="Unassembled WGS sequence"/>
</dbReference>
<proteinExistence type="predicted"/>
<feature type="non-terminal residue" evidence="1">
    <location>
        <position position="1"/>
    </location>
</feature>
<dbReference type="EMBL" id="CAJVQC010052540">
    <property type="protein sequence ID" value="CAG8791695.1"/>
    <property type="molecule type" value="Genomic_DNA"/>
</dbReference>
<comment type="caution">
    <text evidence="1">The sequence shown here is derived from an EMBL/GenBank/DDBJ whole genome shotgun (WGS) entry which is preliminary data.</text>
</comment>